<dbReference type="AlphaFoldDB" id="A0A4D6C6F1"/>
<dbReference type="GO" id="GO:0003735">
    <property type="term" value="F:structural constituent of ribosome"/>
    <property type="evidence" value="ECO:0007669"/>
    <property type="project" value="InterPro"/>
</dbReference>
<dbReference type="SMART" id="SM01403">
    <property type="entry name" value="Ribosomal_S10"/>
    <property type="match status" value="1"/>
</dbReference>
<keyword evidence="2 5" id="KW-0689">Ribosomal protein</keyword>
<dbReference type="InterPro" id="IPR036838">
    <property type="entry name" value="Ribosomal_uS10_dom_sf"/>
</dbReference>
<dbReference type="GO" id="GO:0006412">
    <property type="term" value="P:translation"/>
    <property type="evidence" value="ECO:0007669"/>
    <property type="project" value="InterPro"/>
</dbReference>
<keyword evidence="3" id="KW-0687">Ribonucleoprotein</keyword>
<protein>
    <submittedName>
        <fullName evidence="5">Ribosomal protein S10</fullName>
    </submittedName>
</protein>
<evidence type="ECO:0000313" key="5">
    <source>
        <dbReference type="EMBL" id="QBX98609.1"/>
    </source>
</evidence>
<comment type="similarity">
    <text evidence="1">Belongs to the universal ribosomal protein uS10 family.</text>
</comment>
<dbReference type="InterPro" id="IPR001848">
    <property type="entry name" value="Ribosomal_uS10"/>
</dbReference>
<organism evidence="5">
    <name type="scientific">Chloroparvula sp. RCC999</name>
    <dbReference type="NCBI Taxonomy" id="2565276"/>
    <lineage>
        <taxon>Eukaryota</taxon>
        <taxon>Viridiplantae</taxon>
        <taxon>Chlorophyta</taxon>
        <taxon>Chloropicophyceae</taxon>
        <taxon>Chloropicales</taxon>
        <taxon>Chloropicaceae</taxon>
        <taxon>Chloroparvula</taxon>
    </lineage>
</organism>
<evidence type="ECO:0000256" key="3">
    <source>
        <dbReference type="ARBA" id="ARBA00023274"/>
    </source>
</evidence>
<feature type="domain" description="Small ribosomal subunit protein uS10" evidence="4">
    <location>
        <begin position="6"/>
        <end position="103"/>
    </location>
</feature>
<dbReference type="GO" id="GO:0005840">
    <property type="term" value="C:ribosome"/>
    <property type="evidence" value="ECO:0007669"/>
    <property type="project" value="UniProtKB-KW"/>
</dbReference>
<dbReference type="HAMAP" id="MF_00508">
    <property type="entry name" value="Ribosomal_uS10"/>
    <property type="match status" value="1"/>
</dbReference>
<proteinExistence type="inferred from homology"/>
<evidence type="ECO:0000259" key="4">
    <source>
        <dbReference type="SMART" id="SM01403"/>
    </source>
</evidence>
<accession>A0A4D6C6F1</accession>
<keyword evidence="5" id="KW-0496">Mitochondrion</keyword>
<evidence type="ECO:0000256" key="1">
    <source>
        <dbReference type="ARBA" id="ARBA00007102"/>
    </source>
</evidence>
<dbReference type="Pfam" id="PF00338">
    <property type="entry name" value="Ribosomal_S10"/>
    <property type="match status" value="1"/>
</dbReference>
<geneLocation type="mitochondrion" evidence="5"/>
<sequence>MKSTLTLDIRSYTKQDILNNQTNLDLLSSLYKLELVSKINMPTRKRIWTVLSGPHVHKKSREQFEMRRYKCVYTYTCESVQNAYMYVLALKSMSTPGLGVRVKLKINNYAYC</sequence>
<dbReference type="PANTHER" id="PTHR11700">
    <property type="entry name" value="30S RIBOSOMAL PROTEIN S10 FAMILY MEMBER"/>
    <property type="match status" value="1"/>
</dbReference>
<reference evidence="5" key="1">
    <citation type="journal article" date="2019" name="Genome Biol. Evol.">
        <title>Tracing the Evolution of the Plastome and Mitogenome in the Chloropicophyceae Uncovered Convergent tRNA Gene Losses and a Variant Plastid Genetic Code.</title>
        <authorList>
            <person name="Turmel M."/>
            <person name="Dos Santos A.L."/>
            <person name="Otis C."/>
            <person name="Sergerie R."/>
            <person name="Lemieux C."/>
        </authorList>
    </citation>
    <scope>NUCLEOTIDE SEQUENCE</scope>
</reference>
<dbReference type="InterPro" id="IPR027486">
    <property type="entry name" value="Ribosomal_uS10_dom"/>
</dbReference>
<name>A0A4D6C6F1_9CHLO</name>
<dbReference type="EMBL" id="MK086002">
    <property type="protein sequence ID" value="QBX98609.1"/>
    <property type="molecule type" value="Genomic_DNA"/>
</dbReference>
<gene>
    <name evidence="5" type="primary">rps10</name>
</gene>
<dbReference type="Gene3D" id="3.30.70.600">
    <property type="entry name" value="Ribosomal protein S10 domain"/>
    <property type="match status" value="1"/>
</dbReference>
<dbReference type="GO" id="GO:1990904">
    <property type="term" value="C:ribonucleoprotein complex"/>
    <property type="evidence" value="ECO:0007669"/>
    <property type="project" value="UniProtKB-KW"/>
</dbReference>
<evidence type="ECO:0000256" key="2">
    <source>
        <dbReference type="ARBA" id="ARBA00022980"/>
    </source>
</evidence>
<dbReference type="SUPFAM" id="SSF54999">
    <property type="entry name" value="Ribosomal protein S10"/>
    <property type="match status" value="1"/>
</dbReference>